<dbReference type="EMBL" id="JAOPGA020001172">
    <property type="protein sequence ID" value="KAL0485846.1"/>
    <property type="molecule type" value="Genomic_DNA"/>
</dbReference>
<reference evidence="2 4" key="1">
    <citation type="submission" date="2024-03" db="EMBL/GenBank/DDBJ databases">
        <title>The Acrasis kona genome and developmental transcriptomes reveal deep origins of eukaryotic multicellular pathways.</title>
        <authorList>
            <person name="Sheikh S."/>
            <person name="Fu C.-J."/>
            <person name="Brown M.W."/>
            <person name="Baldauf S.L."/>
        </authorList>
    </citation>
    <scope>NUCLEOTIDE SEQUENCE [LARGE SCALE GENOMIC DNA]</scope>
    <source>
        <strain evidence="2 4">ATCC MYA-3509</strain>
    </source>
</reference>
<evidence type="ECO:0000313" key="4">
    <source>
        <dbReference type="Proteomes" id="UP001431209"/>
    </source>
</evidence>
<organism evidence="2 4">
    <name type="scientific">Acrasis kona</name>
    <dbReference type="NCBI Taxonomy" id="1008807"/>
    <lineage>
        <taxon>Eukaryota</taxon>
        <taxon>Discoba</taxon>
        <taxon>Heterolobosea</taxon>
        <taxon>Tetramitia</taxon>
        <taxon>Eutetramitia</taxon>
        <taxon>Acrasidae</taxon>
        <taxon>Acrasis</taxon>
    </lineage>
</organism>
<protein>
    <submittedName>
        <fullName evidence="2">Uncharacterized protein</fullName>
    </submittedName>
</protein>
<keyword evidence="4" id="KW-1185">Reference proteome</keyword>
<comment type="caution">
    <text evidence="2">The sequence shown here is derived from an EMBL/GenBank/DDBJ whole genome shotgun (WGS) entry which is preliminary data.</text>
</comment>
<sequence length="165" mass="18666">MEDFDDIEDNSDAFDSDHDNYSSHDSILDCDDVEPGLTPDMDFVCDSESDGEDDEGADVVSDLDEEQTNALDFIINNASISGERLTRSRVTKQDHNLDVPKKTKLLDVPKDIKKPTKTRKEPNVIISVTQAQIKEFFQLKARLSQYDITFKYVTGIHRSKASSFK</sequence>
<name>A0AAW2Z7R2_9EUKA</name>
<evidence type="ECO:0000256" key="1">
    <source>
        <dbReference type="SAM" id="MobiDB-lite"/>
    </source>
</evidence>
<dbReference type="EMBL" id="JAOPGA020001197">
    <property type="protein sequence ID" value="KAL0485973.1"/>
    <property type="molecule type" value="Genomic_DNA"/>
</dbReference>
<accession>A0AAW2Z7R2</accession>
<feature type="region of interest" description="Disordered" evidence="1">
    <location>
        <begin position="1"/>
        <end position="57"/>
    </location>
</feature>
<dbReference type="AlphaFoldDB" id="A0AAW2Z7R2"/>
<feature type="compositionally biased region" description="Acidic residues" evidence="1">
    <location>
        <begin position="43"/>
        <end position="57"/>
    </location>
</feature>
<proteinExistence type="predicted"/>
<evidence type="ECO:0000313" key="3">
    <source>
        <dbReference type="EMBL" id="KAL0485973.1"/>
    </source>
</evidence>
<gene>
    <name evidence="2" type="ORF">AKO1_002114</name>
    <name evidence="3" type="ORF">AKO1_012269</name>
</gene>
<dbReference type="Proteomes" id="UP001431209">
    <property type="component" value="Unassembled WGS sequence"/>
</dbReference>
<feature type="compositionally biased region" description="Acidic residues" evidence="1">
    <location>
        <begin position="1"/>
        <end position="14"/>
    </location>
</feature>
<evidence type="ECO:0000313" key="2">
    <source>
        <dbReference type="EMBL" id="KAL0485846.1"/>
    </source>
</evidence>